<dbReference type="InterPro" id="IPR022789">
    <property type="entry name" value="ParD"/>
</dbReference>
<organism evidence="3 4">
    <name type="scientific">Candidatus Entotheonella gemina</name>
    <dbReference type="NCBI Taxonomy" id="1429439"/>
    <lineage>
        <taxon>Bacteria</taxon>
        <taxon>Pseudomonadati</taxon>
        <taxon>Nitrospinota/Tectimicrobiota group</taxon>
        <taxon>Candidatus Tectimicrobiota</taxon>
        <taxon>Candidatus Entotheonellia</taxon>
        <taxon>Candidatus Entotheonellales</taxon>
        <taxon>Candidatus Entotheonellaceae</taxon>
        <taxon>Candidatus Entotheonella</taxon>
    </lineage>
</organism>
<dbReference type="InterPro" id="IPR038296">
    <property type="entry name" value="ParD_sf"/>
</dbReference>
<comment type="similarity">
    <text evidence="1">Belongs to the ParD antitoxin family.</text>
</comment>
<gene>
    <name evidence="3" type="ORF">ETSY2_27830</name>
</gene>
<keyword evidence="4" id="KW-1185">Reference proteome</keyword>
<evidence type="ECO:0000256" key="2">
    <source>
        <dbReference type="ARBA" id="ARBA00022649"/>
    </source>
</evidence>
<dbReference type="AlphaFoldDB" id="W4M2P3"/>
<dbReference type="SUPFAM" id="SSF47598">
    <property type="entry name" value="Ribbon-helix-helix"/>
    <property type="match status" value="1"/>
</dbReference>
<keyword evidence="2" id="KW-1277">Toxin-antitoxin system</keyword>
<name>W4M2P3_9BACT</name>
<dbReference type="PATRIC" id="fig|1429439.4.peg.4718"/>
<evidence type="ECO:0000313" key="3">
    <source>
        <dbReference type="EMBL" id="ETX04614.1"/>
    </source>
</evidence>
<sequence>MSTNKSYVLGKHYEEFVATQVAQGRFNNASEVVRAGLRMLEDYETRMKELRMLVDQGDEAVADGKVMTYASPEALTEDIVKRGKKKLKQNA</sequence>
<evidence type="ECO:0000256" key="1">
    <source>
        <dbReference type="ARBA" id="ARBA00008580"/>
    </source>
</evidence>
<comment type="caution">
    <text evidence="3">The sequence shown here is derived from an EMBL/GenBank/DDBJ whole genome shotgun (WGS) entry which is preliminary data.</text>
</comment>
<dbReference type="PANTHER" id="PTHR36582">
    <property type="entry name" value="ANTITOXIN PARD"/>
    <property type="match status" value="1"/>
</dbReference>
<accession>W4M2P3</accession>
<dbReference type="Proteomes" id="UP000019140">
    <property type="component" value="Unassembled WGS sequence"/>
</dbReference>
<dbReference type="InterPro" id="IPR010985">
    <property type="entry name" value="Ribbon_hlx_hlx"/>
</dbReference>
<dbReference type="HOGENOM" id="CLU_144805_1_0_7"/>
<dbReference type="Gene3D" id="6.10.10.120">
    <property type="entry name" value="Antitoxin ParD1-like"/>
    <property type="match status" value="1"/>
</dbReference>
<proteinExistence type="inferred from homology"/>
<dbReference type="NCBIfam" id="TIGR02606">
    <property type="entry name" value="antidote_CC2985"/>
    <property type="match status" value="1"/>
</dbReference>
<dbReference type="GO" id="GO:0006355">
    <property type="term" value="P:regulation of DNA-templated transcription"/>
    <property type="evidence" value="ECO:0007669"/>
    <property type="project" value="InterPro"/>
</dbReference>
<evidence type="ECO:0008006" key="5">
    <source>
        <dbReference type="Google" id="ProtNLM"/>
    </source>
</evidence>
<evidence type="ECO:0000313" key="4">
    <source>
        <dbReference type="Proteomes" id="UP000019140"/>
    </source>
</evidence>
<reference evidence="3 4" key="1">
    <citation type="journal article" date="2014" name="Nature">
        <title>An environmental bacterial taxon with a large and distinct metabolic repertoire.</title>
        <authorList>
            <person name="Wilson M.C."/>
            <person name="Mori T."/>
            <person name="Ruckert C."/>
            <person name="Uria A.R."/>
            <person name="Helf M.J."/>
            <person name="Takada K."/>
            <person name="Gernert C."/>
            <person name="Steffens U.A."/>
            <person name="Heycke N."/>
            <person name="Schmitt S."/>
            <person name="Rinke C."/>
            <person name="Helfrich E.J."/>
            <person name="Brachmann A.O."/>
            <person name="Gurgui C."/>
            <person name="Wakimoto T."/>
            <person name="Kracht M."/>
            <person name="Crusemann M."/>
            <person name="Hentschel U."/>
            <person name="Abe I."/>
            <person name="Matsunaga S."/>
            <person name="Kalinowski J."/>
            <person name="Takeyama H."/>
            <person name="Piel J."/>
        </authorList>
    </citation>
    <scope>NUCLEOTIDE SEQUENCE [LARGE SCALE GENOMIC DNA]</scope>
    <source>
        <strain evidence="4">TSY2</strain>
    </source>
</reference>
<protein>
    <recommendedName>
        <fullName evidence="5">Addiction module antitoxin</fullName>
    </recommendedName>
</protein>
<dbReference type="PANTHER" id="PTHR36582:SF2">
    <property type="entry name" value="ANTITOXIN PARD"/>
    <property type="match status" value="1"/>
</dbReference>
<dbReference type="EMBL" id="AZHX01001179">
    <property type="protein sequence ID" value="ETX04614.1"/>
    <property type="molecule type" value="Genomic_DNA"/>
</dbReference>
<dbReference type="Pfam" id="PF03693">
    <property type="entry name" value="ParD_antitoxin"/>
    <property type="match status" value="1"/>
</dbReference>